<dbReference type="Proteomes" id="UP000029095">
    <property type="component" value="Unassembled WGS sequence"/>
</dbReference>
<organism evidence="1 2">
    <name type="scientific">Streptomyces mutabilis</name>
    <dbReference type="NCBI Taxonomy" id="67332"/>
    <lineage>
        <taxon>Bacteria</taxon>
        <taxon>Bacillati</taxon>
        <taxon>Actinomycetota</taxon>
        <taxon>Actinomycetes</taxon>
        <taxon>Kitasatosporales</taxon>
        <taxon>Streptomycetaceae</taxon>
        <taxon>Streptomyces</taxon>
    </lineage>
</organism>
<comment type="caution">
    <text evidence="1">The sequence shown here is derived from an EMBL/GenBank/DDBJ whole genome shotgun (WGS) entry which is preliminary data.</text>
</comment>
<sequence>MGRRRCVARGAPGGYRVRDNRGRRFRGDLYEPYPDDLLTEPNGAADQARVTALLNRYRALKR</sequence>
<dbReference type="AlphaFoldDB" id="A0A086N4S9"/>
<keyword evidence="2" id="KW-1185">Reference proteome</keyword>
<dbReference type="HOGENOM" id="CLU_2902405_0_0_11"/>
<gene>
    <name evidence="1" type="ORF">FM21_08560</name>
</gene>
<proteinExistence type="predicted"/>
<protein>
    <submittedName>
        <fullName evidence="1">Uncharacterized protein</fullName>
    </submittedName>
</protein>
<reference evidence="1 2" key="1">
    <citation type="submission" date="2014-05" db="EMBL/GenBank/DDBJ databases">
        <title>Complete genome sequence of the Streptomyces mutabilis TRM45540.</title>
        <authorList>
            <person name="Luo X."/>
            <person name="Zhang L."/>
        </authorList>
    </citation>
    <scope>NUCLEOTIDE SEQUENCE [LARGE SCALE GENOMIC DNA]</scope>
    <source>
        <strain evidence="1 2">TRM45540</strain>
    </source>
</reference>
<dbReference type="RefSeq" id="WP_043377199.1">
    <property type="nucleotide sequence ID" value="NZ_KN039946.1"/>
</dbReference>
<dbReference type="EMBL" id="JNFQ01000001">
    <property type="protein sequence ID" value="KFG76147.1"/>
    <property type="molecule type" value="Genomic_DNA"/>
</dbReference>
<accession>A0A086N4S9</accession>
<evidence type="ECO:0000313" key="1">
    <source>
        <dbReference type="EMBL" id="KFG76147.1"/>
    </source>
</evidence>
<evidence type="ECO:0000313" key="2">
    <source>
        <dbReference type="Proteomes" id="UP000029095"/>
    </source>
</evidence>
<name>A0A086N4S9_9ACTN</name>